<dbReference type="EMBL" id="JWIC01000001">
    <property type="protein sequence ID" value="KID59044.1"/>
    <property type="molecule type" value="Genomic_DNA"/>
</dbReference>
<dbReference type="Proteomes" id="UP000031327">
    <property type="component" value="Unassembled WGS sequence"/>
</dbReference>
<dbReference type="OrthoDB" id="7057664at2"/>
<gene>
    <name evidence="2" type="ORF">JF50_00890</name>
</gene>
<organism evidence="2 3">
    <name type="scientific">Pseudoalteromonas luteoviolacea</name>
    <dbReference type="NCBI Taxonomy" id="43657"/>
    <lineage>
        <taxon>Bacteria</taxon>
        <taxon>Pseudomonadati</taxon>
        <taxon>Pseudomonadota</taxon>
        <taxon>Gammaproteobacteria</taxon>
        <taxon>Alteromonadales</taxon>
        <taxon>Pseudoalteromonadaceae</taxon>
        <taxon>Pseudoalteromonas</taxon>
    </lineage>
</organism>
<evidence type="ECO:0000313" key="2">
    <source>
        <dbReference type="EMBL" id="KID59044.1"/>
    </source>
</evidence>
<sequence length="321" mass="36224">MYAPMQKKEDKSRVVANSLMHKKHDRKKVDSDNRPKAILQRFMTDKLNNRSQALAIKCNLKSLDRTNGALQLMQSWELSDLKTAVALKLKDELKEERFKIAIDSMIENGNNAGLSFSELFELVSGLYQWAKFKSSKDNARSGITKLSKAIDKNKFLQDYAEIKNGLERGKDAGFEVLSDGVIESIPGDVILNAKKGVSYDLGKNCVVKVDPVDEADALYLGYDGKVHLEEVKATPQAFFEKLATNPKQFDRLIEWKKMSPEDRVVTVRIRSDEKIDSFANSRLNTDKNVLSKLNDYLSEGLEVLVAGKPITDYNLVKDVKN</sequence>
<evidence type="ECO:0000313" key="3">
    <source>
        <dbReference type="Proteomes" id="UP000031327"/>
    </source>
</evidence>
<feature type="compositionally biased region" description="Basic and acidic residues" evidence="1">
    <location>
        <begin position="1"/>
        <end position="13"/>
    </location>
</feature>
<comment type="caution">
    <text evidence="2">The sequence shown here is derived from an EMBL/GenBank/DDBJ whole genome shotgun (WGS) entry which is preliminary data.</text>
</comment>
<protein>
    <submittedName>
        <fullName evidence="2">Uncharacterized protein</fullName>
    </submittedName>
</protein>
<dbReference type="AlphaFoldDB" id="A0A0C1MPP6"/>
<name>A0A0C1MPP6_9GAMM</name>
<proteinExistence type="predicted"/>
<accession>A0A0C1MPP6</accession>
<dbReference type="RefSeq" id="WP_039607645.1">
    <property type="nucleotide sequence ID" value="NZ_JWIC01000001.1"/>
</dbReference>
<evidence type="ECO:0000256" key="1">
    <source>
        <dbReference type="SAM" id="MobiDB-lite"/>
    </source>
</evidence>
<feature type="region of interest" description="Disordered" evidence="1">
    <location>
        <begin position="1"/>
        <end position="32"/>
    </location>
</feature>
<reference evidence="2 3" key="1">
    <citation type="submission" date="2014-12" db="EMBL/GenBank/DDBJ databases">
        <title>Draft Genome Sequence of Pseudoalteromonas luteoviolacea HI1.</title>
        <authorList>
            <person name="Asahina A.Y."/>
            <person name="Hadfield M.G."/>
        </authorList>
    </citation>
    <scope>NUCLEOTIDE SEQUENCE [LARGE SCALE GENOMIC DNA]</scope>
    <source>
        <strain evidence="2 3">HI1</strain>
    </source>
</reference>